<gene>
    <name evidence="8" type="ORF">H8S45_06465</name>
</gene>
<feature type="transmembrane region" description="Helical" evidence="7">
    <location>
        <begin position="7"/>
        <end position="27"/>
    </location>
</feature>
<evidence type="ECO:0000256" key="5">
    <source>
        <dbReference type="ARBA" id="ARBA00022989"/>
    </source>
</evidence>
<dbReference type="PRINTS" id="PR00953">
    <property type="entry name" value="TYPE3IMRPROT"/>
</dbReference>
<reference evidence="8" key="1">
    <citation type="submission" date="2020-08" db="EMBL/GenBank/DDBJ databases">
        <title>Genome public.</title>
        <authorList>
            <person name="Liu C."/>
            <person name="Sun Q."/>
        </authorList>
    </citation>
    <scope>NUCLEOTIDE SEQUENCE</scope>
    <source>
        <strain evidence="8">NSJ-28</strain>
    </source>
</reference>
<dbReference type="PANTHER" id="PTHR30065">
    <property type="entry name" value="FLAGELLAR BIOSYNTHETIC PROTEIN FLIR"/>
    <property type="match status" value="1"/>
</dbReference>
<evidence type="ECO:0000256" key="1">
    <source>
        <dbReference type="ARBA" id="ARBA00004651"/>
    </source>
</evidence>
<evidence type="ECO:0000256" key="7">
    <source>
        <dbReference type="SAM" id="Phobius"/>
    </source>
</evidence>
<evidence type="ECO:0000256" key="4">
    <source>
        <dbReference type="ARBA" id="ARBA00022692"/>
    </source>
</evidence>
<keyword evidence="3" id="KW-1003">Cell membrane</keyword>
<dbReference type="AlphaFoldDB" id="A0A923RVM7"/>
<sequence length="256" mass="27662">MIDEAGLTLFLYILMRMTGFVVFNPLWGRMNVPAMVKAGVSLVMAVFVGAFAVQNAVAVPATAIELALRLLLELALGYLVAVVMHCFFYVPLLAGHMIDAQMGMNMSENYDPAMGTNVSLTSTLLNIMLVLLFFSAGGHITLLRILLDSGRIIPFGSAVLGEQAVSSLLELFASCTVLALKLSLPVLAAELIGQLGMGILMKVIPQINVFAINFELKILLGLLLVTLLMPLMGEFLLGMEKQMLVAIEQMIKTTIL</sequence>
<keyword evidence="8" id="KW-0966">Cell projection</keyword>
<comment type="subcellular location">
    <subcellularLocation>
        <location evidence="1">Cell membrane</location>
        <topology evidence="1">Multi-pass membrane protein</topology>
    </subcellularLocation>
</comment>
<evidence type="ECO:0000256" key="3">
    <source>
        <dbReference type="ARBA" id="ARBA00022475"/>
    </source>
</evidence>
<keyword evidence="4 7" id="KW-0812">Transmembrane</keyword>
<keyword evidence="8" id="KW-0969">Cilium</keyword>
<dbReference type="Proteomes" id="UP000606499">
    <property type="component" value="Unassembled WGS sequence"/>
</dbReference>
<accession>A0A923RVM7</accession>
<organism evidence="8 9">
    <name type="scientific">Agathobaculum faecis</name>
    <dbReference type="NCBI Taxonomy" id="2763013"/>
    <lineage>
        <taxon>Bacteria</taxon>
        <taxon>Bacillati</taxon>
        <taxon>Bacillota</taxon>
        <taxon>Clostridia</taxon>
        <taxon>Eubacteriales</taxon>
        <taxon>Butyricicoccaceae</taxon>
        <taxon>Agathobaculum</taxon>
    </lineage>
</organism>
<evidence type="ECO:0000313" key="8">
    <source>
        <dbReference type="EMBL" id="MBC5725099.1"/>
    </source>
</evidence>
<feature type="transmembrane region" description="Helical" evidence="7">
    <location>
        <begin position="76"/>
        <end position="98"/>
    </location>
</feature>
<dbReference type="Pfam" id="PF01311">
    <property type="entry name" value="Bac_export_1"/>
    <property type="match status" value="1"/>
</dbReference>
<protein>
    <submittedName>
        <fullName evidence="8">Flagellar biosynthetic protein FliR</fullName>
    </submittedName>
</protein>
<dbReference type="GO" id="GO:0005886">
    <property type="term" value="C:plasma membrane"/>
    <property type="evidence" value="ECO:0007669"/>
    <property type="project" value="UniProtKB-SubCell"/>
</dbReference>
<feature type="transmembrane region" description="Helical" evidence="7">
    <location>
        <begin position="216"/>
        <end position="237"/>
    </location>
</feature>
<dbReference type="InterPro" id="IPR002010">
    <property type="entry name" value="T3SS_IM_R"/>
</dbReference>
<evidence type="ECO:0000256" key="2">
    <source>
        <dbReference type="ARBA" id="ARBA00009772"/>
    </source>
</evidence>
<dbReference type="PANTHER" id="PTHR30065:SF1">
    <property type="entry name" value="SURFACE PRESENTATION OF ANTIGENS PROTEIN SPAR"/>
    <property type="match status" value="1"/>
</dbReference>
<feature type="transmembrane region" description="Helical" evidence="7">
    <location>
        <begin position="39"/>
        <end position="64"/>
    </location>
</feature>
<comment type="caution">
    <text evidence="8">The sequence shown here is derived from an EMBL/GenBank/DDBJ whole genome shotgun (WGS) entry which is preliminary data.</text>
</comment>
<keyword evidence="8" id="KW-0282">Flagellum</keyword>
<feature type="transmembrane region" description="Helical" evidence="7">
    <location>
        <begin position="118"/>
        <end position="147"/>
    </location>
</feature>
<comment type="similarity">
    <text evidence="2">Belongs to the FliR/MopE/SpaR family.</text>
</comment>
<proteinExistence type="inferred from homology"/>
<dbReference type="RefSeq" id="WP_107631879.1">
    <property type="nucleotide sequence ID" value="NZ_JACOPL010000005.1"/>
</dbReference>
<evidence type="ECO:0000256" key="6">
    <source>
        <dbReference type="ARBA" id="ARBA00023136"/>
    </source>
</evidence>
<name>A0A923RVM7_9FIRM</name>
<dbReference type="GO" id="GO:0006605">
    <property type="term" value="P:protein targeting"/>
    <property type="evidence" value="ECO:0007669"/>
    <property type="project" value="InterPro"/>
</dbReference>
<evidence type="ECO:0000313" key="9">
    <source>
        <dbReference type="Proteomes" id="UP000606499"/>
    </source>
</evidence>
<dbReference type="EMBL" id="JACOPL010000005">
    <property type="protein sequence ID" value="MBC5725099.1"/>
    <property type="molecule type" value="Genomic_DNA"/>
</dbReference>
<keyword evidence="9" id="KW-1185">Reference proteome</keyword>
<keyword evidence="5 7" id="KW-1133">Transmembrane helix</keyword>
<keyword evidence="6 7" id="KW-0472">Membrane</keyword>